<dbReference type="PANTHER" id="PTHR22600:SF57">
    <property type="entry name" value="BETA-N-ACETYLHEXOSAMINIDASE"/>
    <property type="match status" value="1"/>
</dbReference>
<reference evidence="7 8" key="1">
    <citation type="journal article" date="2014" name="Int. J. Syst. Evol. Microbiol.">
        <title>Brachybacterium ginsengisoli sp. nov., isolated from soil of a ginseng field.</title>
        <authorList>
            <person name="Hoang V.A."/>
            <person name="Kim Y.J."/>
            <person name="Nguyen N.L."/>
            <person name="Yang D.C."/>
        </authorList>
    </citation>
    <scope>NUCLEOTIDE SEQUENCE [LARGE SCALE GENOMIC DNA]</scope>
    <source>
        <strain evidence="7 8">DCY80</strain>
    </source>
</reference>
<accession>A0A291GUQ3</accession>
<dbReference type="Gene3D" id="3.30.379.10">
    <property type="entry name" value="Chitobiase/beta-hexosaminidase domain 2-like"/>
    <property type="match status" value="1"/>
</dbReference>
<sequence>MSDPLALVPLPQSVVWSEGTWETTDPWEGLSVGLNDDLPAAEYALSISPNGAALSAGSEAALADGRNTFAQIITGTNGSIPCVTISDRPKHAWRGMHLDVSRHFLPAPEIETLIDAMALHRLNVLHLHLTDDQGWRIEIKGYPRLTEVGAWREQTLVGHMGEDEESWTFDGVRHGGSYTQEELTGLVEYARRRGIMIVPEIDLPGHMQAAIAAYPELGNFPEQQLGVREVWGISDHVLGVTDTAFDFVRDVLTQVADLFPAPYVHIGGDECPRVEWERSSVARARMNEWGLTRVSEIQGRFTQFAADVLAEKGKRVIAWDEVLESHLPDDTVIMNWRHGNGVKDATSRGFRTIIANNEHTYFDHYQASPKDEPLAIGGLTTVKDVYTAEFSPHKLDDDAKKLIMGIQGQIWTEYMPTAEQVQYMAFPRMCALAERAWGSPEQSWDEFEERLRAHLPRLDAFGIRYRPLD</sequence>
<dbReference type="CDD" id="cd06563">
    <property type="entry name" value="GH20_chitobiase-like"/>
    <property type="match status" value="1"/>
</dbReference>
<dbReference type="GO" id="GO:0030203">
    <property type="term" value="P:glycosaminoglycan metabolic process"/>
    <property type="evidence" value="ECO:0007669"/>
    <property type="project" value="TreeGrafter"/>
</dbReference>
<dbReference type="PIRSF" id="PIRSF001093">
    <property type="entry name" value="B-hxosamndse_ab_euk"/>
    <property type="match status" value="1"/>
</dbReference>
<dbReference type="PANTHER" id="PTHR22600">
    <property type="entry name" value="BETA-HEXOSAMINIDASE"/>
    <property type="match status" value="1"/>
</dbReference>
<evidence type="ECO:0000259" key="6">
    <source>
        <dbReference type="Pfam" id="PF00728"/>
    </source>
</evidence>
<dbReference type="EMBL" id="CP023564">
    <property type="protein sequence ID" value="ATG53920.1"/>
    <property type="molecule type" value="Genomic_DNA"/>
</dbReference>
<dbReference type="EC" id="3.2.1.52" evidence="3"/>
<dbReference type="Gene3D" id="3.20.20.80">
    <property type="entry name" value="Glycosidases"/>
    <property type="match status" value="1"/>
</dbReference>
<dbReference type="OrthoDB" id="9763537at2"/>
<dbReference type="GO" id="GO:0016020">
    <property type="term" value="C:membrane"/>
    <property type="evidence" value="ECO:0007669"/>
    <property type="project" value="TreeGrafter"/>
</dbReference>
<evidence type="ECO:0000313" key="8">
    <source>
        <dbReference type="Proteomes" id="UP000217889"/>
    </source>
</evidence>
<dbReference type="GO" id="GO:0004563">
    <property type="term" value="F:beta-N-acetylhexosaminidase activity"/>
    <property type="evidence" value="ECO:0007669"/>
    <property type="project" value="UniProtKB-EC"/>
</dbReference>
<organism evidence="7 8">
    <name type="scientific">Brachybacterium ginsengisoli</name>
    <dbReference type="NCBI Taxonomy" id="1331682"/>
    <lineage>
        <taxon>Bacteria</taxon>
        <taxon>Bacillati</taxon>
        <taxon>Actinomycetota</taxon>
        <taxon>Actinomycetes</taxon>
        <taxon>Micrococcales</taxon>
        <taxon>Dermabacteraceae</taxon>
        <taxon>Brachybacterium</taxon>
    </lineage>
</organism>
<feature type="active site" description="Proton donor" evidence="5">
    <location>
        <position position="270"/>
    </location>
</feature>
<dbReference type="InterPro" id="IPR029018">
    <property type="entry name" value="Hex-like_dom2"/>
</dbReference>
<evidence type="ECO:0000313" key="7">
    <source>
        <dbReference type="EMBL" id="ATG53920.1"/>
    </source>
</evidence>
<dbReference type="PRINTS" id="PR00738">
    <property type="entry name" value="GLHYDRLASE20"/>
</dbReference>
<evidence type="ECO:0000256" key="1">
    <source>
        <dbReference type="ARBA" id="ARBA00001231"/>
    </source>
</evidence>
<dbReference type="Proteomes" id="UP000217889">
    <property type="component" value="Chromosome"/>
</dbReference>
<dbReference type="GO" id="GO:0005975">
    <property type="term" value="P:carbohydrate metabolic process"/>
    <property type="evidence" value="ECO:0007669"/>
    <property type="project" value="InterPro"/>
</dbReference>
<protein>
    <recommendedName>
        <fullName evidence="3">beta-N-acetylhexosaminidase</fullName>
        <ecNumber evidence="3">3.2.1.52</ecNumber>
    </recommendedName>
</protein>
<name>A0A291GUQ3_9MICO</name>
<proteinExistence type="inferred from homology"/>
<feature type="domain" description="Glycoside hydrolase family 20 catalytic" evidence="6">
    <location>
        <begin position="92"/>
        <end position="438"/>
    </location>
</feature>
<dbReference type="SUPFAM" id="SSF55545">
    <property type="entry name" value="beta-N-acetylhexosaminidase-like domain"/>
    <property type="match status" value="1"/>
</dbReference>
<gene>
    <name evidence="7" type="ORF">CFK41_03360</name>
</gene>
<dbReference type="SUPFAM" id="SSF51445">
    <property type="entry name" value="(Trans)glycosidases"/>
    <property type="match status" value="1"/>
</dbReference>
<keyword evidence="8" id="KW-1185">Reference proteome</keyword>
<dbReference type="Pfam" id="PF00728">
    <property type="entry name" value="Glyco_hydro_20"/>
    <property type="match status" value="1"/>
</dbReference>
<evidence type="ECO:0000256" key="4">
    <source>
        <dbReference type="ARBA" id="ARBA00022801"/>
    </source>
</evidence>
<evidence type="ECO:0000256" key="5">
    <source>
        <dbReference type="PIRSR" id="PIRSR625705-1"/>
    </source>
</evidence>
<evidence type="ECO:0000256" key="3">
    <source>
        <dbReference type="ARBA" id="ARBA00012663"/>
    </source>
</evidence>
<dbReference type="InterPro" id="IPR015883">
    <property type="entry name" value="Glyco_hydro_20_cat"/>
</dbReference>
<comment type="catalytic activity">
    <reaction evidence="1">
        <text>Hydrolysis of terminal non-reducing N-acetyl-D-hexosamine residues in N-acetyl-beta-D-hexosaminides.</text>
        <dbReference type="EC" id="3.2.1.52"/>
    </reaction>
</comment>
<comment type="similarity">
    <text evidence="2">Belongs to the glycosyl hydrolase 20 family.</text>
</comment>
<evidence type="ECO:0000256" key="2">
    <source>
        <dbReference type="ARBA" id="ARBA00006285"/>
    </source>
</evidence>
<dbReference type="KEGG" id="bgg:CFK41_03360"/>
<keyword evidence="4" id="KW-0378">Hydrolase</keyword>
<dbReference type="InterPro" id="IPR017853">
    <property type="entry name" value="GH"/>
</dbReference>
<dbReference type="AlphaFoldDB" id="A0A291GUQ3"/>
<dbReference type="InterPro" id="IPR025705">
    <property type="entry name" value="Beta_hexosaminidase_sua/sub"/>
</dbReference>
<dbReference type="RefSeq" id="WP_096798399.1">
    <property type="nucleotide sequence ID" value="NZ_CP023564.1"/>
</dbReference>